<feature type="region of interest" description="Disordered" evidence="1">
    <location>
        <begin position="230"/>
        <end position="298"/>
    </location>
</feature>
<dbReference type="AlphaFoldDB" id="A0A6B1DVF1"/>
<accession>A0A6B1DVF1</accession>
<evidence type="ECO:0000256" key="1">
    <source>
        <dbReference type="SAM" id="MobiDB-lite"/>
    </source>
</evidence>
<reference evidence="2" key="1">
    <citation type="submission" date="2019-09" db="EMBL/GenBank/DDBJ databases">
        <title>Characterisation of the sponge microbiome using genome-centric metagenomics.</title>
        <authorList>
            <person name="Engelberts J.P."/>
            <person name="Robbins S.J."/>
            <person name="De Goeij J.M."/>
            <person name="Aranda M."/>
            <person name="Bell S.C."/>
            <person name="Webster N.S."/>
        </authorList>
    </citation>
    <scope>NUCLEOTIDE SEQUENCE</scope>
    <source>
        <strain evidence="2">SB0662_bin_9</strain>
    </source>
</reference>
<evidence type="ECO:0000313" key="2">
    <source>
        <dbReference type="EMBL" id="MYD90653.1"/>
    </source>
</evidence>
<proteinExistence type="predicted"/>
<dbReference type="EMBL" id="VXPY01000071">
    <property type="protein sequence ID" value="MYD90653.1"/>
    <property type="molecule type" value="Genomic_DNA"/>
</dbReference>
<name>A0A6B1DVF1_9CHLR</name>
<gene>
    <name evidence="2" type="ORF">F4Y08_10020</name>
</gene>
<feature type="compositionally biased region" description="Low complexity" evidence="1">
    <location>
        <begin position="230"/>
        <end position="251"/>
    </location>
</feature>
<feature type="compositionally biased region" description="Low complexity" evidence="1">
    <location>
        <begin position="276"/>
        <end position="286"/>
    </location>
</feature>
<protein>
    <submittedName>
        <fullName evidence="2">Uncharacterized protein</fullName>
    </submittedName>
</protein>
<comment type="caution">
    <text evidence="2">The sequence shown here is derived from an EMBL/GenBank/DDBJ whole genome shotgun (WGS) entry which is preliminary data.</text>
</comment>
<organism evidence="2">
    <name type="scientific">Caldilineaceae bacterium SB0662_bin_9</name>
    <dbReference type="NCBI Taxonomy" id="2605258"/>
    <lineage>
        <taxon>Bacteria</taxon>
        <taxon>Bacillati</taxon>
        <taxon>Chloroflexota</taxon>
        <taxon>Caldilineae</taxon>
        <taxon>Caldilineales</taxon>
        <taxon>Caldilineaceae</taxon>
    </lineage>
</organism>
<feature type="compositionally biased region" description="Pro residues" evidence="1">
    <location>
        <begin position="257"/>
        <end position="275"/>
    </location>
</feature>
<sequence>MEPSSVNLASHYGVAIDSMLPQGAGRYWKVRQVRHLSPEENQGRHHIFVQAHFHPDSTSDEVLFLVEWEDGSQEYKLRRSRRESIGHVAMFTWQVCNVQMLGAPSEVVSGLTANHPDELLEDGTRSGNTLFHHSFQIEFEEVIEETEESIIHGLVSNGVGLTLRLVADNEILGEGTIPRSGSYRFKSIPAGDCILQVIDPDSGDLVVESQVIELDGSNEIELDLNVPEAPAASEPVPAAPATESPESPAPALDNSLPPAPVPSAEPLTPAMPPAPVASSSADLPSVPAAPPVQPVAPAQPAAPLQAAGVLSVKTIDHYILFGPREHFATKVYLPLLVGELTATGATFGFSADEAVHARRVTILASPDVVGPEVDQNLQLQGTVVQRAYGDLATIRAAIGLTT</sequence>